<keyword evidence="3" id="KW-1185">Reference proteome</keyword>
<evidence type="ECO:0000256" key="1">
    <source>
        <dbReference type="SAM" id="Phobius"/>
    </source>
</evidence>
<dbReference type="AlphaFoldDB" id="A0A024GSE2"/>
<dbReference type="Proteomes" id="UP000053237">
    <property type="component" value="Unassembled WGS sequence"/>
</dbReference>
<keyword evidence="1" id="KW-1133">Transmembrane helix</keyword>
<reference evidence="2 3" key="1">
    <citation type="submission" date="2012-05" db="EMBL/GenBank/DDBJ databases">
        <title>Recombination and specialization in a pathogen metapopulation.</title>
        <authorList>
            <person name="Gardiner A."/>
            <person name="Kemen E."/>
            <person name="Schultz-Larsen T."/>
            <person name="MacLean D."/>
            <person name="Van Oosterhout C."/>
            <person name="Jones J.D.G."/>
        </authorList>
    </citation>
    <scope>NUCLEOTIDE SEQUENCE [LARGE SCALE GENOMIC DNA]</scope>
    <source>
        <strain evidence="2 3">Ac Nc2</strain>
    </source>
</reference>
<dbReference type="InParanoid" id="A0A024GSE2"/>
<evidence type="ECO:0000313" key="2">
    <source>
        <dbReference type="EMBL" id="CCI49649.1"/>
    </source>
</evidence>
<evidence type="ECO:0000313" key="3">
    <source>
        <dbReference type="Proteomes" id="UP000053237"/>
    </source>
</evidence>
<dbReference type="EMBL" id="CAIX01000324">
    <property type="protein sequence ID" value="CCI49649.1"/>
    <property type="molecule type" value="Genomic_DNA"/>
</dbReference>
<keyword evidence="1" id="KW-0812">Transmembrane</keyword>
<keyword evidence="1" id="KW-0472">Membrane</keyword>
<feature type="transmembrane region" description="Helical" evidence="1">
    <location>
        <begin position="233"/>
        <end position="251"/>
    </location>
</feature>
<accession>A0A024GSE2</accession>
<name>A0A024GSE2_9STRA</name>
<protein>
    <submittedName>
        <fullName evidence="2">Uncharacterized protein</fullName>
    </submittedName>
</protein>
<gene>
    <name evidence="2" type="ORF">BN9_110180</name>
</gene>
<sequence>MWTRSKARKANQPVFIDNHWNDKYIQTKDEQIALLQSNNVLQDWNDDVDDDASCDSDSDSEGSCAQTSPQQVTFSKPYSSLKKNKRVMKLTVIPFFCHYIIQHHMRKDKRHVWPFNNSTLIGTMCTLLSNVSIIISLVLVTCHVFCLVPELFSKHSFISYKSLSEVTRMAKMQDVHYYSKCIQSFLLNQSLPRTLQDVVNGSASYSSEQMILVSQCLILLSGALIILMSYHKLIRGLAALIVPIWIIITTYDSHVHKIHTSAIIHAIDPVVAFKNEAIIIDIDGNNLEEKGLIHWLPYWNPHENELETDSSPLTSILADGSVLVTFNSVNEYFPCYQSATMANRREQLAEREPPNNGTSQSVCFELLRVRVKDIRSIPGWSLDDKRASIISAATDGLE</sequence>
<dbReference type="OrthoDB" id="73190at2759"/>
<feature type="transmembrane region" description="Helical" evidence="1">
    <location>
        <begin position="210"/>
        <end position="227"/>
    </location>
</feature>
<comment type="caution">
    <text evidence="2">The sequence shown here is derived from an EMBL/GenBank/DDBJ whole genome shotgun (WGS) entry which is preliminary data.</text>
</comment>
<organism evidence="2 3">
    <name type="scientific">Albugo candida</name>
    <dbReference type="NCBI Taxonomy" id="65357"/>
    <lineage>
        <taxon>Eukaryota</taxon>
        <taxon>Sar</taxon>
        <taxon>Stramenopiles</taxon>
        <taxon>Oomycota</taxon>
        <taxon>Peronosporomycetes</taxon>
        <taxon>Albuginales</taxon>
        <taxon>Albuginaceae</taxon>
        <taxon>Albugo</taxon>
    </lineage>
</organism>
<proteinExistence type="predicted"/>
<feature type="transmembrane region" description="Helical" evidence="1">
    <location>
        <begin position="121"/>
        <end position="148"/>
    </location>
</feature>